<organism evidence="5 6">
    <name type="scientific">Stegodyphus mimosarum</name>
    <name type="common">African social velvet spider</name>
    <dbReference type="NCBI Taxonomy" id="407821"/>
    <lineage>
        <taxon>Eukaryota</taxon>
        <taxon>Metazoa</taxon>
        <taxon>Ecdysozoa</taxon>
        <taxon>Arthropoda</taxon>
        <taxon>Chelicerata</taxon>
        <taxon>Arachnida</taxon>
        <taxon>Araneae</taxon>
        <taxon>Araneomorphae</taxon>
        <taxon>Entelegynae</taxon>
        <taxon>Eresoidea</taxon>
        <taxon>Eresidae</taxon>
        <taxon>Stegodyphus</taxon>
    </lineage>
</organism>
<keyword evidence="4 5" id="KW-0418">Kinase</keyword>
<evidence type="ECO:0000313" key="5">
    <source>
        <dbReference type="EMBL" id="KFM58200.1"/>
    </source>
</evidence>
<keyword evidence="1" id="KW-0723">Serine/threonine-protein kinase</keyword>
<gene>
    <name evidence="5" type="ORF">X975_06683</name>
</gene>
<evidence type="ECO:0000256" key="2">
    <source>
        <dbReference type="ARBA" id="ARBA00022553"/>
    </source>
</evidence>
<keyword evidence="3" id="KW-0808">Transferase</keyword>
<dbReference type="InterPro" id="IPR022165">
    <property type="entry name" value="PKK"/>
</dbReference>
<keyword evidence="2" id="KW-0597">Phosphoprotein</keyword>
<dbReference type="PANTHER" id="PTHR46538">
    <property type="entry name" value="PROTEIN KINASE DOMAIN-CONTAINING PROTEIN"/>
    <property type="match status" value="1"/>
</dbReference>
<evidence type="ECO:0000256" key="3">
    <source>
        <dbReference type="ARBA" id="ARBA00022679"/>
    </source>
</evidence>
<dbReference type="Proteomes" id="UP000054359">
    <property type="component" value="Unassembled WGS sequence"/>
</dbReference>
<dbReference type="InterPro" id="IPR051585">
    <property type="entry name" value="STE20_Ser/Thr_Kinases"/>
</dbReference>
<dbReference type="EMBL" id="KK112649">
    <property type="protein sequence ID" value="KFM58200.1"/>
    <property type="molecule type" value="Genomic_DNA"/>
</dbReference>
<evidence type="ECO:0000256" key="4">
    <source>
        <dbReference type="ARBA" id="ARBA00022777"/>
    </source>
</evidence>
<dbReference type="STRING" id="407821.A0A087SZB1"/>
<protein>
    <submittedName>
        <fullName evidence="5">Serine/threonine-protein kinase 10</fullName>
    </submittedName>
</protein>
<sequence>MLQKLETKQFQDLGAKAQIAREQAEKRFDQEMSALIRSYDTDLEVLGRQQKQQLERAEQQQDLDLKIASKKVRAEQ</sequence>
<evidence type="ECO:0000313" key="6">
    <source>
        <dbReference type="Proteomes" id="UP000054359"/>
    </source>
</evidence>
<dbReference type="PANTHER" id="PTHR46538:SF3">
    <property type="entry name" value="PROTEIN KINASE DOMAIN-CONTAINING PROTEIN"/>
    <property type="match status" value="1"/>
</dbReference>
<dbReference type="OrthoDB" id="6506126at2759"/>
<dbReference type="AlphaFoldDB" id="A0A087SZB1"/>
<dbReference type="Pfam" id="PF12474">
    <property type="entry name" value="PKK"/>
    <property type="match status" value="1"/>
</dbReference>
<dbReference type="GO" id="GO:0004674">
    <property type="term" value="F:protein serine/threonine kinase activity"/>
    <property type="evidence" value="ECO:0007669"/>
    <property type="project" value="UniProtKB-KW"/>
</dbReference>
<keyword evidence="6" id="KW-1185">Reference proteome</keyword>
<feature type="non-terminal residue" evidence="5">
    <location>
        <position position="76"/>
    </location>
</feature>
<proteinExistence type="predicted"/>
<name>A0A087SZB1_STEMI</name>
<reference evidence="5 6" key="1">
    <citation type="submission" date="2013-11" db="EMBL/GenBank/DDBJ databases">
        <title>Genome sequencing of Stegodyphus mimosarum.</title>
        <authorList>
            <person name="Bechsgaard J."/>
        </authorList>
    </citation>
    <scope>NUCLEOTIDE SEQUENCE [LARGE SCALE GENOMIC DNA]</scope>
</reference>
<accession>A0A087SZB1</accession>
<evidence type="ECO:0000256" key="1">
    <source>
        <dbReference type="ARBA" id="ARBA00022527"/>
    </source>
</evidence>